<dbReference type="AlphaFoldDB" id="A0AAN6YE22"/>
<feature type="transmembrane region" description="Helical" evidence="2">
    <location>
        <begin position="86"/>
        <end position="113"/>
    </location>
</feature>
<dbReference type="InterPro" id="IPR025187">
    <property type="entry name" value="DUF4112"/>
</dbReference>
<reference evidence="3" key="2">
    <citation type="submission" date="2023-05" db="EMBL/GenBank/DDBJ databases">
        <authorList>
            <consortium name="Lawrence Berkeley National Laboratory"/>
            <person name="Steindorff A."/>
            <person name="Hensen N."/>
            <person name="Bonometti L."/>
            <person name="Westerberg I."/>
            <person name="Brannstrom I.O."/>
            <person name="Guillou S."/>
            <person name="Cros-Aarteil S."/>
            <person name="Calhoun S."/>
            <person name="Haridas S."/>
            <person name="Kuo A."/>
            <person name="Mondo S."/>
            <person name="Pangilinan J."/>
            <person name="Riley R."/>
            <person name="Labutti K."/>
            <person name="Andreopoulos B."/>
            <person name="Lipzen A."/>
            <person name="Chen C."/>
            <person name="Yanf M."/>
            <person name="Daum C."/>
            <person name="Ng V."/>
            <person name="Clum A."/>
            <person name="Ohm R."/>
            <person name="Martin F."/>
            <person name="Silar P."/>
            <person name="Natvig D."/>
            <person name="Lalanne C."/>
            <person name="Gautier V."/>
            <person name="Ament-Velasquez S.L."/>
            <person name="Kruys A."/>
            <person name="Hutchinson M.I."/>
            <person name="Powell A.J."/>
            <person name="Barry K."/>
            <person name="Miller A.N."/>
            <person name="Grigoriev I.V."/>
            <person name="Debuchy R."/>
            <person name="Gladieux P."/>
            <person name="Thoren M.H."/>
            <person name="Johannesson H."/>
        </authorList>
    </citation>
    <scope>NUCLEOTIDE SEQUENCE</scope>
    <source>
        <strain evidence="3">PSN293</strain>
    </source>
</reference>
<proteinExistence type="predicted"/>
<protein>
    <recommendedName>
        <fullName evidence="5">Ph domain-containing protein</fullName>
    </recommendedName>
</protein>
<keyword evidence="2" id="KW-0472">Membrane</keyword>
<dbReference type="Proteomes" id="UP001301769">
    <property type="component" value="Unassembled WGS sequence"/>
</dbReference>
<feature type="compositionally biased region" description="Polar residues" evidence="1">
    <location>
        <begin position="203"/>
        <end position="213"/>
    </location>
</feature>
<accession>A0AAN6YE22</accession>
<name>A0AAN6YE22_9PEZI</name>
<sequence length="261" mass="28683">MNAVVSILGKKALGNYKTKHNPNSDNIRYERVPVYNKKGEVVKHKEHERSVPVELSQNDQKILKKVRRKAYRWDQGFRICCTRFRFGWSAIIGLIPIVGDIIEILMAMSLVNAAAKIDGGLPAMLRARMMTNVLLDFGIGFIPLLGDIGDAFFRANTRNAWLLDTYLSEKAKALRDGHVSDPEGGSPHRVTANALNQDIAPGRQQNPSSQQAPTKPAPARTGGYLLAGRERQPDLETGLVDIGPSGNGGGSKNQGKKMSRK</sequence>
<dbReference type="EMBL" id="MU858060">
    <property type="protein sequence ID" value="KAK4217379.1"/>
    <property type="molecule type" value="Genomic_DNA"/>
</dbReference>
<feature type="transmembrane region" description="Helical" evidence="2">
    <location>
        <begin position="133"/>
        <end position="153"/>
    </location>
</feature>
<gene>
    <name evidence="3" type="ORF">QBC37DRAFT_53014</name>
</gene>
<comment type="caution">
    <text evidence="3">The sequence shown here is derived from an EMBL/GenBank/DDBJ whole genome shotgun (WGS) entry which is preliminary data.</text>
</comment>
<evidence type="ECO:0000313" key="4">
    <source>
        <dbReference type="Proteomes" id="UP001301769"/>
    </source>
</evidence>
<dbReference type="PANTHER" id="PTHR35519:SF2">
    <property type="entry name" value="PH DOMAIN PROTEIN"/>
    <property type="match status" value="1"/>
</dbReference>
<dbReference type="PANTHER" id="PTHR35519">
    <property type="entry name" value="MEMBRANE PROTEINS"/>
    <property type="match status" value="1"/>
</dbReference>
<keyword evidence="4" id="KW-1185">Reference proteome</keyword>
<organism evidence="3 4">
    <name type="scientific">Rhypophila decipiens</name>
    <dbReference type="NCBI Taxonomy" id="261697"/>
    <lineage>
        <taxon>Eukaryota</taxon>
        <taxon>Fungi</taxon>
        <taxon>Dikarya</taxon>
        <taxon>Ascomycota</taxon>
        <taxon>Pezizomycotina</taxon>
        <taxon>Sordariomycetes</taxon>
        <taxon>Sordariomycetidae</taxon>
        <taxon>Sordariales</taxon>
        <taxon>Naviculisporaceae</taxon>
        <taxon>Rhypophila</taxon>
    </lineage>
</organism>
<keyword evidence="2" id="KW-1133">Transmembrane helix</keyword>
<evidence type="ECO:0000313" key="3">
    <source>
        <dbReference type="EMBL" id="KAK4217379.1"/>
    </source>
</evidence>
<keyword evidence="2" id="KW-0812">Transmembrane</keyword>
<reference evidence="3" key="1">
    <citation type="journal article" date="2023" name="Mol. Phylogenet. Evol.">
        <title>Genome-scale phylogeny and comparative genomics of the fungal order Sordariales.</title>
        <authorList>
            <person name="Hensen N."/>
            <person name="Bonometti L."/>
            <person name="Westerberg I."/>
            <person name="Brannstrom I.O."/>
            <person name="Guillou S."/>
            <person name="Cros-Aarteil S."/>
            <person name="Calhoun S."/>
            <person name="Haridas S."/>
            <person name="Kuo A."/>
            <person name="Mondo S."/>
            <person name="Pangilinan J."/>
            <person name="Riley R."/>
            <person name="LaButti K."/>
            <person name="Andreopoulos B."/>
            <person name="Lipzen A."/>
            <person name="Chen C."/>
            <person name="Yan M."/>
            <person name="Daum C."/>
            <person name="Ng V."/>
            <person name="Clum A."/>
            <person name="Steindorff A."/>
            <person name="Ohm R.A."/>
            <person name="Martin F."/>
            <person name="Silar P."/>
            <person name="Natvig D.O."/>
            <person name="Lalanne C."/>
            <person name="Gautier V."/>
            <person name="Ament-Velasquez S.L."/>
            <person name="Kruys A."/>
            <person name="Hutchinson M.I."/>
            <person name="Powell A.J."/>
            <person name="Barry K."/>
            <person name="Miller A.N."/>
            <person name="Grigoriev I.V."/>
            <person name="Debuchy R."/>
            <person name="Gladieux P."/>
            <person name="Hiltunen Thoren M."/>
            <person name="Johannesson H."/>
        </authorList>
    </citation>
    <scope>NUCLEOTIDE SEQUENCE</scope>
    <source>
        <strain evidence="3">PSN293</strain>
    </source>
</reference>
<evidence type="ECO:0008006" key="5">
    <source>
        <dbReference type="Google" id="ProtNLM"/>
    </source>
</evidence>
<dbReference type="Pfam" id="PF13430">
    <property type="entry name" value="DUF4112"/>
    <property type="match status" value="1"/>
</dbReference>
<evidence type="ECO:0000256" key="1">
    <source>
        <dbReference type="SAM" id="MobiDB-lite"/>
    </source>
</evidence>
<feature type="region of interest" description="Disordered" evidence="1">
    <location>
        <begin position="199"/>
        <end position="261"/>
    </location>
</feature>
<evidence type="ECO:0000256" key="2">
    <source>
        <dbReference type="SAM" id="Phobius"/>
    </source>
</evidence>